<name>A0A2N9IRE5_FAGSY</name>
<evidence type="ECO:0000313" key="2">
    <source>
        <dbReference type="EMBL" id="SPD28057.1"/>
    </source>
</evidence>
<gene>
    <name evidence="2" type="ORF">FSB_LOCUS55939</name>
</gene>
<accession>A0A2N9IRE5</accession>
<organism evidence="2">
    <name type="scientific">Fagus sylvatica</name>
    <name type="common">Beechnut</name>
    <dbReference type="NCBI Taxonomy" id="28930"/>
    <lineage>
        <taxon>Eukaryota</taxon>
        <taxon>Viridiplantae</taxon>
        <taxon>Streptophyta</taxon>
        <taxon>Embryophyta</taxon>
        <taxon>Tracheophyta</taxon>
        <taxon>Spermatophyta</taxon>
        <taxon>Magnoliopsida</taxon>
        <taxon>eudicotyledons</taxon>
        <taxon>Gunneridae</taxon>
        <taxon>Pentapetalae</taxon>
        <taxon>rosids</taxon>
        <taxon>fabids</taxon>
        <taxon>Fagales</taxon>
        <taxon>Fagaceae</taxon>
        <taxon>Fagus</taxon>
    </lineage>
</organism>
<feature type="transmembrane region" description="Helical" evidence="1">
    <location>
        <begin position="12"/>
        <end position="34"/>
    </location>
</feature>
<evidence type="ECO:0000256" key="1">
    <source>
        <dbReference type="SAM" id="Phobius"/>
    </source>
</evidence>
<keyword evidence="1" id="KW-0472">Membrane</keyword>
<dbReference type="AlphaFoldDB" id="A0A2N9IRE5"/>
<dbReference type="EMBL" id="OIVN01006218">
    <property type="protein sequence ID" value="SPD28057.1"/>
    <property type="molecule type" value="Genomic_DNA"/>
</dbReference>
<sequence length="40" mass="4180">MKWSPWRPMALMVSVFGSILGGGGALFVGLLSLISGMALK</sequence>
<reference evidence="2" key="1">
    <citation type="submission" date="2018-02" db="EMBL/GenBank/DDBJ databases">
        <authorList>
            <person name="Cohen D.B."/>
            <person name="Kent A.D."/>
        </authorList>
    </citation>
    <scope>NUCLEOTIDE SEQUENCE</scope>
</reference>
<protein>
    <submittedName>
        <fullName evidence="2">Uncharacterized protein</fullName>
    </submittedName>
</protein>
<proteinExistence type="predicted"/>
<keyword evidence="1" id="KW-1133">Transmembrane helix</keyword>
<keyword evidence="1" id="KW-0812">Transmembrane</keyword>